<protein>
    <recommendedName>
        <fullName evidence="1">Zinc-ribbon domain-containing protein</fullName>
    </recommendedName>
</protein>
<organism evidence="2 3">
    <name type="scientific">Rubellimicrobium rubrum</name>
    <dbReference type="NCBI Taxonomy" id="2585369"/>
    <lineage>
        <taxon>Bacteria</taxon>
        <taxon>Pseudomonadati</taxon>
        <taxon>Pseudomonadota</taxon>
        <taxon>Alphaproteobacteria</taxon>
        <taxon>Rhodobacterales</taxon>
        <taxon>Roseobacteraceae</taxon>
        <taxon>Rubellimicrobium</taxon>
    </lineage>
</organism>
<feature type="domain" description="Zinc-ribbon" evidence="1">
    <location>
        <begin position="3"/>
        <end position="93"/>
    </location>
</feature>
<name>A0A5C4MXP9_9RHOB</name>
<dbReference type="InterPro" id="IPR011201">
    <property type="entry name" value="Zinc-ribbon_6_bact"/>
</dbReference>
<reference evidence="2 3" key="1">
    <citation type="submission" date="2019-06" db="EMBL/GenBank/DDBJ databases">
        <title>YIM 131921 draft genome.</title>
        <authorList>
            <person name="Jiang L."/>
        </authorList>
    </citation>
    <scope>NUCLEOTIDE SEQUENCE [LARGE SCALE GENOMIC DNA]</scope>
    <source>
        <strain evidence="2 3">YIM 131921</strain>
    </source>
</reference>
<dbReference type="EMBL" id="VDFU01000013">
    <property type="protein sequence ID" value="TNC49196.1"/>
    <property type="molecule type" value="Genomic_DNA"/>
</dbReference>
<dbReference type="InterPro" id="IPR031321">
    <property type="entry name" value="UCP012641"/>
</dbReference>
<dbReference type="Pfam" id="PF15887">
    <property type="entry name" value="Peptidase_Mx"/>
    <property type="match status" value="1"/>
</dbReference>
<dbReference type="Proteomes" id="UP000305887">
    <property type="component" value="Unassembled WGS sequence"/>
</dbReference>
<dbReference type="OrthoDB" id="256753at2"/>
<accession>A0A5C4MXP9</accession>
<proteinExistence type="predicted"/>
<dbReference type="AlphaFoldDB" id="A0A5C4MXP9"/>
<sequence>MQLFECQNCGQTLFFENSSCERCGHRLGYIAARQTLAALRPDGDGWRPLDEPEVLYRFCRNAGHEVCNWLVPGADETVFCEACRHNLTIPDLSVPENMLRWRRLEDAKHRLFYSLLQFGLPLATRAESPEGLAFDMLADPLDPSAPKVLTGHDSGLITINIAEADDAERESRREGMSELYRTLLGHFRHEVGHYYWDRLVRDGGQDVLGRFRALFGDEREDYAEALKRNYDQGPPADWRERCISAYAASHPWEDWAETWAHYLHMVDTLGTAGAFGLRLHPGGAQAESLAARVDFDAYQAESIDVLVAAWTPLTLAVNSLNRSMGLPDLYPFVLSPAVVAKLGFVHDMVGTGRNMDRRKVNGNKADPG</sequence>
<comment type="caution">
    <text evidence="2">The sequence shown here is derived from an EMBL/GenBank/DDBJ whole genome shotgun (WGS) entry which is preliminary data.</text>
</comment>
<dbReference type="PIRSF" id="PIRSF012641">
    <property type="entry name" value="UCP012641"/>
    <property type="match status" value="1"/>
</dbReference>
<evidence type="ECO:0000259" key="1">
    <source>
        <dbReference type="Pfam" id="PF10005"/>
    </source>
</evidence>
<evidence type="ECO:0000313" key="3">
    <source>
        <dbReference type="Proteomes" id="UP000305887"/>
    </source>
</evidence>
<dbReference type="Gene3D" id="3.40.390.70">
    <property type="match status" value="1"/>
</dbReference>
<evidence type="ECO:0000313" key="2">
    <source>
        <dbReference type="EMBL" id="TNC49196.1"/>
    </source>
</evidence>
<dbReference type="RefSeq" id="WP_139077122.1">
    <property type="nucleotide sequence ID" value="NZ_VDFU01000013.1"/>
</dbReference>
<gene>
    <name evidence="2" type="ORF">FHG66_12180</name>
</gene>
<keyword evidence="3" id="KW-1185">Reference proteome</keyword>
<dbReference type="Pfam" id="PF10005">
    <property type="entry name" value="Zn_ribbon_DZR_6"/>
    <property type="match status" value="1"/>
</dbReference>